<dbReference type="InterPro" id="IPR002155">
    <property type="entry name" value="Thiolase"/>
</dbReference>
<evidence type="ECO:0000313" key="9">
    <source>
        <dbReference type="EMBL" id="TMI86871.1"/>
    </source>
</evidence>
<evidence type="ECO:0000259" key="8">
    <source>
        <dbReference type="Pfam" id="PF02803"/>
    </source>
</evidence>
<keyword evidence="4 6" id="KW-0012">Acyltransferase</keyword>
<dbReference type="EC" id="2.3.1.9" evidence="2"/>
<dbReference type="AlphaFoldDB" id="A0A537JTJ7"/>
<dbReference type="PANTHER" id="PTHR18919:SF107">
    <property type="entry name" value="ACETYL-COA ACETYLTRANSFERASE, CYTOSOLIC"/>
    <property type="match status" value="1"/>
</dbReference>
<dbReference type="SUPFAM" id="SSF53901">
    <property type="entry name" value="Thiolase-like"/>
    <property type="match status" value="2"/>
</dbReference>
<dbReference type="GO" id="GO:0003985">
    <property type="term" value="F:acetyl-CoA C-acetyltransferase activity"/>
    <property type="evidence" value="ECO:0007669"/>
    <property type="project" value="UniProtKB-EC"/>
</dbReference>
<dbReference type="Gene3D" id="3.40.47.10">
    <property type="match status" value="2"/>
</dbReference>
<feature type="active site" description="Proton acceptor" evidence="5">
    <location>
        <position position="386"/>
    </location>
</feature>
<comment type="similarity">
    <text evidence="1 6">Belongs to the thiolase-like superfamily. Thiolase family.</text>
</comment>
<proteinExistence type="inferred from homology"/>
<dbReference type="InterPro" id="IPR020610">
    <property type="entry name" value="Thiolase_AS"/>
</dbReference>
<dbReference type="InterPro" id="IPR020613">
    <property type="entry name" value="Thiolase_CS"/>
</dbReference>
<dbReference type="InterPro" id="IPR020616">
    <property type="entry name" value="Thiolase_N"/>
</dbReference>
<dbReference type="PROSITE" id="PS00099">
    <property type="entry name" value="THIOLASE_3"/>
    <property type="match status" value="1"/>
</dbReference>
<evidence type="ECO:0000256" key="2">
    <source>
        <dbReference type="ARBA" id="ARBA00012705"/>
    </source>
</evidence>
<reference evidence="9 10" key="1">
    <citation type="journal article" date="2019" name="Nat. Microbiol.">
        <title>Mediterranean grassland soil C-N compound turnover is dependent on rainfall and depth, and is mediated by genomically divergent microorganisms.</title>
        <authorList>
            <person name="Diamond S."/>
            <person name="Andeer P.F."/>
            <person name="Li Z."/>
            <person name="Crits-Christoph A."/>
            <person name="Burstein D."/>
            <person name="Anantharaman K."/>
            <person name="Lane K.R."/>
            <person name="Thomas B.C."/>
            <person name="Pan C."/>
            <person name="Northen T.R."/>
            <person name="Banfield J.F."/>
        </authorList>
    </citation>
    <scope>NUCLEOTIDE SEQUENCE [LARGE SCALE GENOMIC DNA]</scope>
    <source>
        <strain evidence="9">NP_3</strain>
    </source>
</reference>
<dbReference type="InterPro" id="IPR016039">
    <property type="entry name" value="Thiolase-like"/>
</dbReference>
<gene>
    <name evidence="9" type="ORF">E6H00_17360</name>
</gene>
<dbReference type="FunFam" id="3.40.47.10:FF:000010">
    <property type="entry name" value="Acetyl-CoA acetyltransferase (Thiolase)"/>
    <property type="match status" value="1"/>
</dbReference>
<feature type="active site" description="Acyl-thioester intermediate" evidence="5">
    <location>
        <position position="92"/>
    </location>
</feature>
<comment type="caution">
    <text evidence="9">The sequence shown here is derived from an EMBL/GenBank/DDBJ whole genome shotgun (WGS) entry which is preliminary data.</text>
</comment>
<dbReference type="CDD" id="cd00751">
    <property type="entry name" value="thiolase"/>
    <property type="match status" value="1"/>
</dbReference>
<evidence type="ECO:0000259" key="7">
    <source>
        <dbReference type="Pfam" id="PF00108"/>
    </source>
</evidence>
<dbReference type="PANTHER" id="PTHR18919">
    <property type="entry name" value="ACETYL-COA C-ACYLTRANSFERASE"/>
    <property type="match status" value="1"/>
</dbReference>
<dbReference type="PIRSF" id="PIRSF000429">
    <property type="entry name" value="Ac-CoA_Ac_transf"/>
    <property type="match status" value="1"/>
</dbReference>
<feature type="domain" description="Thiolase N-terminal" evidence="7">
    <location>
        <begin position="8"/>
        <end position="266"/>
    </location>
</feature>
<name>A0A537JTJ7_9BACT</name>
<evidence type="ECO:0000313" key="10">
    <source>
        <dbReference type="Proteomes" id="UP000318509"/>
    </source>
</evidence>
<evidence type="ECO:0000256" key="5">
    <source>
        <dbReference type="PIRSR" id="PIRSR000429-1"/>
    </source>
</evidence>
<feature type="domain" description="Thiolase C-terminal" evidence="8">
    <location>
        <begin position="276"/>
        <end position="398"/>
    </location>
</feature>
<evidence type="ECO:0000256" key="1">
    <source>
        <dbReference type="ARBA" id="ARBA00010982"/>
    </source>
</evidence>
<dbReference type="PROSITE" id="PS00737">
    <property type="entry name" value="THIOLASE_2"/>
    <property type="match status" value="1"/>
</dbReference>
<evidence type="ECO:0000256" key="4">
    <source>
        <dbReference type="ARBA" id="ARBA00023315"/>
    </source>
</evidence>
<dbReference type="EMBL" id="VBAK01000176">
    <property type="protein sequence ID" value="TMI86871.1"/>
    <property type="molecule type" value="Genomic_DNA"/>
</dbReference>
<protein>
    <recommendedName>
        <fullName evidence="2">acetyl-CoA C-acetyltransferase</fullName>
        <ecNumber evidence="2">2.3.1.9</ecNumber>
    </recommendedName>
</protein>
<evidence type="ECO:0000256" key="6">
    <source>
        <dbReference type="RuleBase" id="RU003557"/>
    </source>
</evidence>
<dbReference type="Proteomes" id="UP000318509">
    <property type="component" value="Unassembled WGS sequence"/>
</dbReference>
<organism evidence="9 10">
    <name type="scientific">Candidatus Segetimicrobium genomatis</name>
    <dbReference type="NCBI Taxonomy" id="2569760"/>
    <lineage>
        <taxon>Bacteria</taxon>
        <taxon>Bacillati</taxon>
        <taxon>Candidatus Sysuimicrobiota</taxon>
        <taxon>Candidatus Sysuimicrobiia</taxon>
        <taxon>Candidatus Sysuimicrobiales</taxon>
        <taxon>Candidatus Segetimicrobiaceae</taxon>
        <taxon>Candidatus Segetimicrobium</taxon>
    </lineage>
</organism>
<dbReference type="Pfam" id="PF00108">
    <property type="entry name" value="Thiolase_N"/>
    <property type="match status" value="1"/>
</dbReference>
<evidence type="ECO:0000256" key="3">
    <source>
        <dbReference type="ARBA" id="ARBA00022679"/>
    </source>
</evidence>
<accession>A0A537JTJ7</accession>
<feature type="active site" description="Proton acceptor" evidence="5">
    <location>
        <position position="356"/>
    </location>
</feature>
<sequence>MRETPQPVIVSAVRTPVGRFQGALSSVPAADLGAAAVRAAVARAGVSRPDEIDEVILGNVVSAGLGQNIARQCAAGGGLPWSVGAVTVNKVCGASLKAVIFASQGIRAGDGDLYVVGGVESMSRTPHLVDGRSNQLRYGHGELRDALVVDGLWCAFEDWAMGDAAEYIAERYGVTRTAMDEFALSSHRKAVAAIEDGKFTAEIVPVAIQGSRGEAALVDRDEAPRRDTSLEALAKLPPAFKPGGRVTAGNAPGLNDAACALVIASAAKARALDAVPLARIVGSAQAAVEPKDIFDAPAHAIPRLLKRVGWSLDDVDLIELNEAFAAQALANGYALSDLGWDWEKVNVHGGAIALGHPLGATGARLLTTLVHALRDRGRRRGIAALCLGGGEAVAVAVEAGEPGAGNG</sequence>
<keyword evidence="3 6" id="KW-0808">Transferase</keyword>
<dbReference type="NCBIfam" id="TIGR01930">
    <property type="entry name" value="AcCoA-C-Actrans"/>
    <property type="match status" value="1"/>
</dbReference>
<dbReference type="Pfam" id="PF02803">
    <property type="entry name" value="Thiolase_C"/>
    <property type="match status" value="1"/>
</dbReference>
<dbReference type="InterPro" id="IPR020617">
    <property type="entry name" value="Thiolase_C"/>
</dbReference>